<keyword evidence="4 20" id="KW-0812">Transmembrane</keyword>
<evidence type="ECO:0000256" key="1">
    <source>
        <dbReference type="ARBA" id="ARBA00008685"/>
    </source>
</evidence>
<dbReference type="InterPro" id="IPR015683">
    <property type="entry name" value="Ionotropic_Glu_rcpt"/>
</dbReference>
<proteinExistence type="inferred from homology"/>
<comment type="caution">
    <text evidence="23">The sequence shown here is derived from an EMBL/GenBank/DDBJ whole genome shotgun (WGS) entry which is preliminary data.</text>
</comment>
<accession>A0A3M7QRJ2</accession>
<name>A0A3M7QRJ2_BRAPC</name>
<dbReference type="GO" id="GO:0004888">
    <property type="term" value="F:transmembrane signaling receptor activity"/>
    <property type="evidence" value="ECO:0007669"/>
    <property type="project" value="UniProtKB-ARBA"/>
</dbReference>
<dbReference type="GO" id="GO:0045211">
    <property type="term" value="C:postsynaptic membrane"/>
    <property type="evidence" value="ECO:0007669"/>
    <property type="project" value="UniProtKB-SubCell"/>
</dbReference>
<keyword evidence="19" id="KW-1015">Disulfide bond</keyword>
<keyword evidence="11" id="KW-0325">Glycoprotein</keyword>
<dbReference type="GO" id="GO:0022824">
    <property type="term" value="F:transmitter-gated monoatomic ion channel activity"/>
    <property type="evidence" value="ECO:0007669"/>
    <property type="project" value="UniProtKB-ARBA"/>
</dbReference>
<keyword evidence="2" id="KW-0813">Transport</keyword>
<dbReference type="FunFam" id="3.40.190.10:FF:000060">
    <property type="entry name" value="Glutamate receptor ionotropic, kainate 1"/>
    <property type="match status" value="2"/>
</dbReference>
<organism evidence="23 24">
    <name type="scientific">Brachionus plicatilis</name>
    <name type="common">Marine rotifer</name>
    <name type="synonym">Brachionus muelleri</name>
    <dbReference type="NCBI Taxonomy" id="10195"/>
    <lineage>
        <taxon>Eukaryota</taxon>
        <taxon>Metazoa</taxon>
        <taxon>Spiralia</taxon>
        <taxon>Gnathifera</taxon>
        <taxon>Rotifera</taxon>
        <taxon>Eurotatoria</taxon>
        <taxon>Monogononta</taxon>
        <taxon>Pseudotrocha</taxon>
        <taxon>Ploima</taxon>
        <taxon>Brachionidae</taxon>
        <taxon>Brachionus</taxon>
    </lineage>
</organism>
<dbReference type="GO" id="GO:0034702">
    <property type="term" value="C:monoatomic ion channel complex"/>
    <property type="evidence" value="ECO:0007669"/>
    <property type="project" value="UniProtKB-ARBA"/>
</dbReference>
<feature type="binding site" evidence="17">
    <location>
        <position position="1549"/>
    </location>
    <ligand>
        <name>L-glutamate</name>
        <dbReference type="ChEBI" id="CHEBI:29985"/>
    </ligand>
</feature>
<gene>
    <name evidence="23" type="ORF">BpHYR1_032174</name>
</gene>
<dbReference type="FunFam" id="3.40.190.10:FF:000024">
    <property type="entry name" value="Glutamate receptor, ionotropic, delta 1"/>
    <property type="match status" value="1"/>
</dbReference>
<keyword evidence="10 23" id="KW-0675">Receptor</keyword>
<evidence type="ECO:0000256" key="16">
    <source>
        <dbReference type="ARBA" id="ARBA00072754"/>
    </source>
</evidence>
<feature type="binding site" evidence="17">
    <location>
        <position position="1377"/>
    </location>
    <ligand>
        <name>L-glutamate</name>
        <dbReference type="ChEBI" id="CHEBI:29985"/>
    </ligand>
</feature>
<evidence type="ECO:0000256" key="3">
    <source>
        <dbReference type="ARBA" id="ARBA00022475"/>
    </source>
</evidence>
<evidence type="ECO:0000256" key="11">
    <source>
        <dbReference type="ARBA" id="ARBA00023180"/>
    </source>
</evidence>
<sequence length="1761" mass="201864">MNRCYAKRDQKFYKIAVFYDENHESAEDLVSYSIDTINRQFRNSAFQFEFSITKTLKSESFKITKILCDELEDGRIAVLAIGESPVFSLVHLIANTLKIPYITIKWDKLNEEYKNIENLLDEADDEPKKVENLINIHPPANKIIKAIIDLIDFYKWDHITVLFQETTGLARIEDLVKLNLRKYYRNSAADSQNINPKFRVQVRQLSRDTSEWIYLIKDIKLSGSSHLVVDIQKRYLNKFLELSEEVGLLTSYFHFMFTTLDLAYLEYTPSANVTALQIFEPNDIQIRSLFAEFNLKNMVSHKPMFKYMPRFLIHFILNELTIMGLKEDLRSFQNAYERFQIILLKKEHKITICFKSEAVLVYDAIQLLAQTIETKYLVDVIDEYPRASCDTEMAWTYGAEFMSHLRKMKFTGLSGPVEFDENTGYRKNVTLAIVDKTRTGVDLVGFWRDLNPDSPIEIVRSYAKEKDQVMDKLNRNLIITTKLEAPYVIRREPENNETLTGNDQYIGYCIDLLQKIASICSFNYTIRLVEDNVHGAMVNGKWNGMVNEIVEKKADLAVAGLTITYQREQAIDFTKPFLNLGISILYKRPKKNTPNLFSFLSPLSIEIWLYMLAAYLIVSFMLFVLARFSPYEWQNPHPCNQDSGVVVNQFTVLNSLWFTIGSLMQQGTDINPRAPSVRLISCAWAFFTLILISSYTANLAAFLTVQRMQNPIENAEDLSKQTEIKYGSVRSGSTENFFKFYFNLACIIKGNDIHTKSCSTRILTTVWWFFALIMVSSYTANLAAFLTSRRLIYPIQNADDLAKQTEISYGCLNGGSTQQFFGESKIQTYERMWNFMKSNPDVFVSSPEEGIARVKKGGYAYLVESTTNDYLRQRDCELMQVGGLIDTKGYGIGTPPGSPWRDQISNAILQLQEKGDLQELYIKWWKKEGKDPNQKCDNSEDKKKDSASELSLANVGGVFLVLSLGLCLMCNDIEEGRIAIIAVGENPAFEIIESLVSSLKIPYIEVKWNKLSDEYSILTNMNEKNDNFWTKSNKINIHPPANKLIKAYIDLIELYKWEYVTVLFQESSGLSRLDDLLKIPNNLSVMSGFSNQNTLSNKFRVIVKQLSSDPALWFDLISEIKLSGSSHVLVDISTQYLNKFLEIAEDAGLMTTYFHFLFTSLDLAAFDYTPSANVTAFQMFEPSDLNSSAIFLHDAIKLVAFTIEQKNLVDILPESPPMSCDSEKQWSFGQQLLEHFKSMKFNGLSGNIEFDKDTGYRKNITLSIVDRTKYGVELIGFWKDTDFKPISVVRSYAKEKDHEAPYVMMKIPEKNETLEGNEKYIGYCVDLLVKISKICGFNYTIKPVADGVHGTLMNGKWNGIINELIDKKADIAVAGLTITYQREQAIDFTKPFLNLGISILYKRQQKIDPNIFSFLSPLSIDIWLYIIAAYLLVSLLLFVLSRFSPYEWKNPYPCRKESNLVENQFTLANSLWFTIGSLMKQGSDINPKSFSARILTGVWWFFALIMISSYTANLAAFLTTKRLSSPIEDVEGLSKQSEIKYGCLNGGSTQQFFSESKIHTYERMWNFMNSQPNVFVSSTEEGIERVKKGGFAYLLESTTNDYLRQRDCELMQVGGLIDTKGYGIGTPPGSPWRDQISNAILQLQEKGDLQELYIKWWEKEGKDPYHKCEKFDDKKKDSANELSLENVGGIFVVLAIGLILSFIVAILEFYFKSRKHNRNQNLPSKIMNRLKVACCHHKPIRRSSSLKNLDLNNEIRLVMIC</sequence>
<feature type="transmembrane region" description="Helical" evidence="20">
    <location>
        <begin position="645"/>
        <end position="664"/>
    </location>
</feature>
<keyword evidence="8" id="KW-0406">Ion transport</keyword>
<keyword evidence="13" id="KW-1071">Ligand-gated ion channel</keyword>
<feature type="binding site" evidence="17">
    <location>
        <position position="1596"/>
    </location>
    <ligand>
        <name>L-glutamate</name>
        <dbReference type="ChEBI" id="CHEBI:29985"/>
    </ligand>
</feature>
<dbReference type="STRING" id="10195.A0A3M7QRJ2"/>
<evidence type="ECO:0000256" key="9">
    <source>
        <dbReference type="ARBA" id="ARBA00023136"/>
    </source>
</evidence>
<evidence type="ECO:0000256" key="13">
    <source>
        <dbReference type="ARBA" id="ARBA00023286"/>
    </source>
</evidence>
<protein>
    <recommendedName>
        <fullName evidence="16">Glutamate receptor 1</fullName>
    </recommendedName>
</protein>
<dbReference type="FunFam" id="1.10.287.70:FF:000010">
    <property type="entry name" value="Putative glutamate receptor ionotropic kainate 1"/>
    <property type="match status" value="1"/>
</dbReference>
<evidence type="ECO:0000259" key="22">
    <source>
        <dbReference type="SMART" id="SM00918"/>
    </source>
</evidence>
<evidence type="ECO:0000313" key="24">
    <source>
        <dbReference type="Proteomes" id="UP000276133"/>
    </source>
</evidence>
<evidence type="ECO:0000256" key="6">
    <source>
        <dbReference type="ARBA" id="ARBA00022989"/>
    </source>
</evidence>
<feature type="transmembrane region" description="Helical" evidence="20">
    <location>
        <begin position="1687"/>
        <end position="1711"/>
    </location>
</feature>
<dbReference type="SMART" id="SM00079">
    <property type="entry name" value="PBPe"/>
    <property type="match status" value="2"/>
</dbReference>
<feature type="transmembrane region" description="Helical" evidence="20">
    <location>
        <begin position="766"/>
        <end position="786"/>
    </location>
</feature>
<feature type="transmembrane region" description="Helical" evidence="20">
    <location>
        <begin position="1422"/>
        <end position="1440"/>
    </location>
</feature>
<evidence type="ECO:0000256" key="10">
    <source>
        <dbReference type="ARBA" id="ARBA00023170"/>
    </source>
</evidence>
<dbReference type="FunFam" id="1.10.287.70:FF:000064">
    <property type="entry name" value="Glutamate receptor ionotropic, kainate"/>
    <property type="match status" value="1"/>
</dbReference>
<reference evidence="23 24" key="1">
    <citation type="journal article" date="2018" name="Sci. Rep.">
        <title>Genomic signatures of local adaptation to the degree of environmental predictability in rotifers.</title>
        <authorList>
            <person name="Franch-Gras L."/>
            <person name="Hahn C."/>
            <person name="Garcia-Roger E.M."/>
            <person name="Carmona M.J."/>
            <person name="Serra M."/>
            <person name="Gomez A."/>
        </authorList>
    </citation>
    <scope>NUCLEOTIDE SEQUENCE [LARGE SCALE GENOMIC DNA]</scope>
    <source>
        <strain evidence="23">HYR1</strain>
    </source>
</reference>
<evidence type="ECO:0000256" key="12">
    <source>
        <dbReference type="ARBA" id="ARBA00023257"/>
    </source>
</evidence>
<dbReference type="FunFam" id="3.40.190.10:FF:000001">
    <property type="entry name" value="Glutamate receptor ionotropic, kainate 2"/>
    <property type="match status" value="1"/>
</dbReference>
<keyword evidence="14" id="KW-0407">Ion channel</keyword>
<evidence type="ECO:0000256" key="8">
    <source>
        <dbReference type="ARBA" id="ARBA00023065"/>
    </source>
</evidence>
<dbReference type="Pfam" id="PF10613">
    <property type="entry name" value="Lig_chan-Glu_bd"/>
    <property type="match status" value="2"/>
</dbReference>
<feature type="disulfide bond" evidence="19">
    <location>
        <begin position="970"/>
        <end position="1220"/>
    </location>
</feature>
<dbReference type="Gene3D" id="3.40.50.2300">
    <property type="match status" value="4"/>
</dbReference>
<dbReference type="PANTHER" id="PTHR18966">
    <property type="entry name" value="IONOTROPIC GLUTAMATE RECEPTOR"/>
    <property type="match status" value="1"/>
</dbReference>
<dbReference type="SUPFAM" id="SSF53822">
    <property type="entry name" value="Periplasmic binding protein-like I"/>
    <property type="match status" value="2"/>
</dbReference>
<keyword evidence="6 20" id="KW-1133">Transmembrane helix</keyword>
<feature type="transmembrane region" description="Helical" evidence="20">
    <location>
        <begin position="607"/>
        <end position="625"/>
    </location>
</feature>
<dbReference type="InterPro" id="IPR028082">
    <property type="entry name" value="Peripla_BP_I"/>
</dbReference>
<evidence type="ECO:0000256" key="15">
    <source>
        <dbReference type="ARBA" id="ARBA00034104"/>
    </source>
</evidence>
<feature type="domain" description="Ionotropic glutamate receptor C-terminal" evidence="21">
    <location>
        <begin position="476"/>
        <end position="927"/>
    </location>
</feature>
<evidence type="ECO:0000256" key="18">
    <source>
        <dbReference type="PIRSR" id="PIRSR601508-2"/>
    </source>
</evidence>
<keyword evidence="3" id="KW-1003">Cell membrane</keyword>
<dbReference type="InterPro" id="IPR001828">
    <property type="entry name" value="ANF_lig-bd_rcpt"/>
</dbReference>
<evidence type="ECO:0000256" key="17">
    <source>
        <dbReference type="PIRSR" id="PIRSR601508-1"/>
    </source>
</evidence>
<feature type="site" description="Crucial to convey clamshell closure to channel opening" evidence="18">
    <location>
        <position position="1527"/>
    </location>
</feature>
<dbReference type="GO" id="GO:0007166">
    <property type="term" value="P:cell surface receptor signaling pathway"/>
    <property type="evidence" value="ECO:0007669"/>
    <property type="project" value="UniProtKB-ARBA"/>
</dbReference>
<evidence type="ECO:0000256" key="7">
    <source>
        <dbReference type="ARBA" id="ARBA00023018"/>
    </source>
</evidence>
<dbReference type="Gene3D" id="3.40.190.10">
    <property type="entry name" value="Periplasmic binding protein-like II"/>
    <property type="match status" value="4"/>
</dbReference>
<evidence type="ECO:0000256" key="14">
    <source>
        <dbReference type="ARBA" id="ARBA00023303"/>
    </source>
</evidence>
<keyword evidence="5" id="KW-0732">Signal</keyword>
<evidence type="ECO:0000256" key="2">
    <source>
        <dbReference type="ARBA" id="ARBA00022448"/>
    </source>
</evidence>
<comment type="similarity">
    <text evidence="1">Belongs to the glutamate-gated ion channel (TC 1.A.10.1) family.</text>
</comment>
<feature type="domain" description="Ionotropic glutamate receptor C-terminal" evidence="21">
    <location>
        <begin position="1289"/>
        <end position="1659"/>
    </location>
</feature>
<feature type="disulfide bond" evidence="19">
    <location>
        <begin position="1608"/>
        <end position="1668"/>
    </location>
</feature>
<keyword evidence="9 20" id="KW-0472">Membrane</keyword>
<dbReference type="EMBL" id="REGN01005371">
    <property type="protein sequence ID" value="RNA13595.1"/>
    <property type="molecule type" value="Genomic_DNA"/>
</dbReference>
<dbReference type="Pfam" id="PF01094">
    <property type="entry name" value="ANF_receptor"/>
    <property type="match status" value="2"/>
</dbReference>
<comment type="subcellular location">
    <subcellularLocation>
        <location evidence="15">Postsynaptic cell membrane</location>
        <topology evidence="15">Multi-pass membrane protein</topology>
    </subcellularLocation>
</comment>
<dbReference type="SUPFAM" id="SSF53850">
    <property type="entry name" value="Periplasmic binding protein-like II"/>
    <property type="match status" value="2"/>
</dbReference>
<evidence type="ECO:0000256" key="4">
    <source>
        <dbReference type="ARBA" id="ARBA00022692"/>
    </source>
</evidence>
<dbReference type="InterPro" id="IPR001508">
    <property type="entry name" value="Iono_Glu_rcpt_met"/>
</dbReference>
<evidence type="ECO:0000256" key="20">
    <source>
        <dbReference type="SAM" id="Phobius"/>
    </source>
</evidence>
<evidence type="ECO:0000256" key="19">
    <source>
        <dbReference type="PIRSR" id="PIRSR601508-3"/>
    </source>
</evidence>
<feature type="domain" description="Ionotropic glutamate receptor L-glutamate and glycine-binding" evidence="22">
    <location>
        <begin position="486"/>
        <end position="551"/>
    </location>
</feature>
<dbReference type="SUPFAM" id="SSF81324">
    <property type="entry name" value="Voltage-gated potassium channels"/>
    <property type="match status" value="2"/>
</dbReference>
<dbReference type="PRINTS" id="PR00177">
    <property type="entry name" value="NMDARECEPTOR"/>
</dbReference>
<evidence type="ECO:0000313" key="23">
    <source>
        <dbReference type="EMBL" id="RNA13595.1"/>
    </source>
</evidence>
<dbReference type="Proteomes" id="UP000276133">
    <property type="component" value="Unassembled WGS sequence"/>
</dbReference>
<feature type="domain" description="Ionotropic glutamate receptor L-glutamate and glycine-binding" evidence="22">
    <location>
        <begin position="1301"/>
        <end position="1366"/>
    </location>
</feature>
<keyword evidence="24" id="KW-1185">Reference proteome</keyword>
<dbReference type="OrthoDB" id="5984008at2759"/>
<dbReference type="InterPro" id="IPR019594">
    <property type="entry name" value="Glu/Gly-bd"/>
</dbReference>
<dbReference type="SMART" id="SM00918">
    <property type="entry name" value="Lig_chan-Glu_bd"/>
    <property type="match status" value="2"/>
</dbReference>
<evidence type="ECO:0000259" key="21">
    <source>
        <dbReference type="SMART" id="SM00079"/>
    </source>
</evidence>
<feature type="transmembrane region" description="Helical" evidence="20">
    <location>
        <begin position="1498"/>
        <end position="1518"/>
    </location>
</feature>
<feature type="binding site" evidence="17">
    <location>
        <position position="1382"/>
    </location>
    <ligand>
        <name>L-glutamate</name>
        <dbReference type="ChEBI" id="CHEBI:29985"/>
    </ligand>
</feature>
<feature type="transmembrane region" description="Helical" evidence="20">
    <location>
        <begin position="684"/>
        <end position="705"/>
    </location>
</feature>
<dbReference type="Pfam" id="PF00060">
    <property type="entry name" value="Lig_chan"/>
    <property type="match status" value="3"/>
</dbReference>
<dbReference type="Gene3D" id="1.10.287.70">
    <property type="match status" value="2"/>
</dbReference>
<dbReference type="InterPro" id="IPR001320">
    <property type="entry name" value="Iontro_rcpt_C"/>
</dbReference>
<feature type="binding site" evidence="17">
    <location>
        <position position="1548"/>
    </location>
    <ligand>
        <name>L-glutamate</name>
        <dbReference type="ChEBI" id="CHEBI:29985"/>
    </ligand>
</feature>
<keyword evidence="7" id="KW-0770">Synapse</keyword>
<evidence type="ECO:0000256" key="5">
    <source>
        <dbReference type="ARBA" id="ARBA00022729"/>
    </source>
</evidence>
<keyword evidence="12" id="KW-0628">Postsynaptic cell membrane</keyword>